<name>A0A5J9UIR8_9POAL</name>
<accession>A0A5J9UIR8</accession>
<keyword evidence="3" id="KW-1185">Reference proteome</keyword>
<reference evidence="2 3" key="1">
    <citation type="journal article" date="2019" name="Sci. Rep.">
        <title>A high-quality genome of Eragrostis curvula grass provides insights into Poaceae evolution and supports new strategies to enhance forage quality.</title>
        <authorList>
            <person name="Carballo J."/>
            <person name="Santos B.A.C.M."/>
            <person name="Zappacosta D."/>
            <person name="Garbus I."/>
            <person name="Selva J.P."/>
            <person name="Gallo C.A."/>
            <person name="Diaz A."/>
            <person name="Albertini E."/>
            <person name="Caccamo M."/>
            <person name="Echenique V."/>
        </authorList>
    </citation>
    <scope>NUCLEOTIDE SEQUENCE [LARGE SCALE GENOMIC DNA]</scope>
    <source>
        <strain evidence="3">cv. Victoria</strain>
        <tissue evidence="2">Leaf</tissue>
    </source>
</reference>
<dbReference type="Proteomes" id="UP000324897">
    <property type="component" value="Unassembled WGS sequence"/>
</dbReference>
<proteinExistence type="predicted"/>
<feature type="compositionally biased region" description="Pro residues" evidence="1">
    <location>
        <begin position="30"/>
        <end position="39"/>
    </location>
</feature>
<dbReference type="Gramene" id="TVU23177">
    <property type="protein sequence ID" value="TVU23177"/>
    <property type="gene ID" value="EJB05_30211"/>
</dbReference>
<evidence type="ECO:0008006" key="4">
    <source>
        <dbReference type="Google" id="ProtNLM"/>
    </source>
</evidence>
<feature type="non-terminal residue" evidence="2">
    <location>
        <position position="1"/>
    </location>
</feature>
<dbReference type="AlphaFoldDB" id="A0A5J9UIR8"/>
<evidence type="ECO:0000313" key="2">
    <source>
        <dbReference type="EMBL" id="TVU23177.1"/>
    </source>
</evidence>
<dbReference type="EMBL" id="RWGY01000018">
    <property type="protein sequence ID" value="TVU23177.1"/>
    <property type="molecule type" value="Genomic_DNA"/>
</dbReference>
<feature type="compositionally biased region" description="Low complexity" evidence="1">
    <location>
        <begin position="18"/>
        <end position="29"/>
    </location>
</feature>
<dbReference type="PANTHER" id="PTHR33086">
    <property type="entry name" value="OS05G0468200 PROTEIN-RELATED"/>
    <property type="match status" value="1"/>
</dbReference>
<dbReference type="PANTHER" id="PTHR33086:SF96">
    <property type="entry name" value="DUF1618 DOMAIN-CONTAINING PROTEIN"/>
    <property type="match status" value="1"/>
</dbReference>
<evidence type="ECO:0000313" key="3">
    <source>
        <dbReference type="Proteomes" id="UP000324897"/>
    </source>
</evidence>
<comment type="caution">
    <text evidence="2">The sequence shown here is derived from an EMBL/GenBank/DDBJ whole genome shotgun (WGS) entry which is preliminary data.</text>
</comment>
<feature type="compositionally biased region" description="Basic residues" evidence="1">
    <location>
        <begin position="8"/>
        <end position="17"/>
    </location>
</feature>
<sequence length="149" mass="16541">MTHEGSRRGGRNRHSSRRLSTTSRQSTPWEAPPPEPPGPLRRHLADATYAATGLPRKVPILALIHPKARTPARVVYFSLHARLFAVDVQARKVLHCEPYNLVAPPQEYMANRFLRAWDLPRAVSSGMVNWSNGMSLMSETAACTSSALC</sequence>
<protein>
    <recommendedName>
        <fullName evidence="4">DUF1618 domain-containing protein</fullName>
    </recommendedName>
</protein>
<organism evidence="2 3">
    <name type="scientific">Eragrostis curvula</name>
    <name type="common">weeping love grass</name>
    <dbReference type="NCBI Taxonomy" id="38414"/>
    <lineage>
        <taxon>Eukaryota</taxon>
        <taxon>Viridiplantae</taxon>
        <taxon>Streptophyta</taxon>
        <taxon>Embryophyta</taxon>
        <taxon>Tracheophyta</taxon>
        <taxon>Spermatophyta</taxon>
        <taxon>Magnoliopsida</taxon>
        <taxon>Liliopsida</taxon>
        <taxon>Poales</taxon>
        <taxon>Poaceae</taxon>
        <taxon>PACMAD clade</taxon>
        <taxon>Chloridoideae</taxon>
        <taxon>Eragrostideae</taxon>
        <taxon>Eragrostidinae</taxon>
        <taxon>Eragrostis</taxon>
    </lineage>
</organism>
<feature type="region of interest" description="Disordered" evidence="1">
    <location>
        <begin position="1"/>
        <end position="40"/>
    </location>
</feature>
<evidence type="ECO:0000256" key="1">
    <source>
        <dbReference type="SAM" id="MobiDB-lite"/>
    </source>
</evidence>
<gene>
    <name evidence="2" type="ORF">EJB05_30211</name>
</gene>